<dbReference type="OrthoDB" id="9797415at2"/>
<protein>
    <submittedName>
        <fullName evidence="1">HAD family phosphatase</fullName>
    </submittedName>
</protein>
<dbReference type="Proteomes" id="UP000321580">
    <property type="component" value="Unassembled WGS sequence"/>
</dbReference>
<dbReference type="InterPro" id="IPR036412">
    <property type="entry name" value="HAD-like_sf"/>
</dbReference>
<evidence type="ECO:0000313" key="1">
    <source>
        <dbReference type="EMBL" id="TXB64132.1"/>
    </source>
</evidence>
<dbReference type="Gene3D" id="1.10.150.240">
    <property type="entry name" value="Putative phosphatase, domain 2"/>
    <property type="match status" value="1"/>
</dbReference>
<dbReference type="AlphaFoldDB" id="A0A5C6RS52"/>
<dbReference type="InterPro" id="IPR023214">
    <property type="entry name" value="HAD_sf"/>
</dbReference>
<accession>A0A5C6RS52</accession>
<dbReference type="Gene3D" id="3.40.50.1000">
    <property type="entry name" value="HAD superfamily/HAD-like"/>
    <property type="match status" value="1"/>
</dbReference>
<sequence length="203" mass="23592">MSDINTIIFDLGGVLIDWDPRYLYRKLFADASEMEYFLAHICTPDWNEQQDAGYPTARATAEKVAAFPEYAEAIQAFYGRWEEMLNGPIEGTVRLLDQLARQHTFRLLALTNWSHETWPVALDRYDFLSYFEGILVSGQEKLRKPDPAFYQLLFRRYEIDPARAFFIDDNLRNVEAGRRLGLKSHHFHSPSLLAEDLQQLGVL</sequence>
<dbReference type="InterPro" id="IPR006439">
    <property type="entry name" value="HAD-SF_hydro_IA"/>
</dbReference>
<gene>
    <name evidence="1" type="ORF">FRY97_07510</name>
</gene>
<dbReference type="RefSeq" id="WP_147166831.1">
    <property type="nucleotide sequence ID" value="NZ_VOOR01000012.1"/>
</dbReference>
<dbReference type="NCBIfam" id="TIGR01509">
    <property type="entry name" value="HAD-SF-IA-v3"/>
    <property type="match status" value="1"/>
</dbReference>
<dbReference type="CDD" id="cd02603">
    <property type="entry name" value="HAD_sEH-N_like"/>
    <property type="match status" value="1"/>
</dbReference>
<reference evidence="1 2" key="1">
    <citation type="submission" date="2019-08" db="EMBL/GenBank/DDBJ databases">
        <title>Genome of Phaeodactylibacter luteus.</title>
        <authorList>
            <person name="Bowman J.P."/>
        </authorList>
    </citation>
    <scope>NUCLEOTIDE SEQUENCE [LARGE SCALE GENOMIC DNA]</scope>
    <source>
        <strain evidence="1 2">KCTC 42180</strain>
    </source>
</reference>
<dbReference type="SFLD" id="SFLDS00003">
    <property type="entry name" value="Haloacid_Dehalogenase"/>
    <property type="match status" value="1"/>
</dbReference>
<dbReference type="PRINTS" id="PR00413">
    <property type="entry name" value="HADHALOGNASE"/>
</dbReference>
<evidence type="ECO:0000313" key="2">
    <source>
        <dbReference type="Proteomes" id="UP000321580"/>
    </source>
</evidence>
<name>A0A5C6RS52_9BACT</name>
<dbReference type="SFLD" id="SFLDG01129">
    <property type="entry name" value="C1.5:_HAD__Beta-PGM__Phosphata"/>
    <property type="match status" value="1"/>
</dbReference>
<dbReference type="PANTHER" id="PTHR43611:SF3">
    <property type="entry name" value="FLAVIN MONONUCLEOTIDE HYDROLASE 1, CHLOROPLATIC"/>
    <property type="match status" value="1"/>
</dbReference>
<dbReference type="PANTHER" id="PTHR43611">
    <property type="entry name" value="ALPHA-D-GLUCOSE 1-PHOSPHATE PHOSPHATASE"/>
    <property type="match status" value="1"/>
</dbReference>
<dbReference type="SUPFAM" id="SSF56784">
    <property type="entry name" value="HAD-like"/>
    <property type="match status" value="1"/>
</dbReference>
<keyword evidence="2" id="KW-1185">Reference proteome</keyword>
<dbReference type="InterPro" id="IPR023198">
    <property type="entry name" value="PGP-like_dom2"/>
</dbReference>
<organism evidence="1 2">
    <name type="scientific">Phaeodactylibacter luteus</name>
    <dbReference type="NCBI Taxonomy" id="1564516"/>
    <lineage>
        <taxon>Bacteria</taxon>
        <taxon>Pseudomonadati</taxon>
        <taxon>Bacteroidota</taxon>
        <taxon>Saprospiria</taxon>
        <taxon>Saprospirales</taxon>
        <taxon>Haliscomenobacteraceae</taxon>
        <taxon>Phaeodactylibacter</taxon>
    </lineage>
</organism>
<comment type="caution">
    <text evidence="1">The sequence shown here is derived from an EMBL/GenBank/DDBJ whole genome shotgun (WGS) entry which is preliminary data.</text>
</comment>
<proteinExistence type="predicted"/>
<dbReference type="Pfam" id="PF00702">
    <property type="entry name" value="Hydrolase"/>
    <property type="match status" value="1"/>
</dbReference>
<dbReference type="EMBL" id="VOOR01000012">
    <property type="protein sequence ID" value="TXB64132.1"/>
    <property type="molecule type" value="Genomic_DNA"/>
</dbReference>